<dbReference type="Proteomes" id="UP000198211">
    <property type="component" value="Unassembled WGS sequence"/>
</dbReference>
<dbReference type="EMBL" id="NBNE01006822">
    <property type="protein sequence ID" value="OWZ01471.1"/>
    <property type="molecule type" value="Genomic_DNA"/>
</dbReference>
<organism evidence="1 2">
    <name type="scientific">Phytophthora megakarya</name>
    <dbReference type="NCBI Taxonomy" id="4795"/>
    <lineage>
        <taxon>Eukaryota</taxon>
        <taxon>Sar</taxon>
        <taxon>Stramenopiles</taxon>
        <taxon>Oomycota</taxon>
        <taxon>Peronosporomycetes</taxon>
        <taxon>Peronosporales</taxon>
        <taxon>Peronosporaceae</taxon>
        <taxon>Phytophthora</taxon>
    </lineage>
</organism>
<protein>
    <submittedName>
        <fullName evidence="1">Uncharacterized protein</fullName>
    </submittedName>
</protein>
<gene>
    <name evidence="1" type="ORF">PHMEG_00027132</name>
</gene>
<comment type="caution">
    <text evidence="1">The sequence shown here is derived from an EMBL/GenBank/DDBJ whole genome shotgun (WGS) entry which is preliminary data.</text>
</comment>
<dbReference type="AlphaFoldDB" id="A0A225V7L6"/>
<name>A0A225V7L6_9STRA</name>
<dbReference type="OrthoDB" id="8693905at2759"/>
<keyword evidence="2" id="KW-1185">Reference proteome</keyword>
<accession>A0A225V7L6</accession>
<reference evidence="2" key="1">
    <citation type="submission" date="2017-03" db="EMBL/GenBank/DDBJ databases">
        <title>Phytopthora megakarya and P. palmivora, two closely related causual agents of cacao black pod achieved similar genome size and gene model numbers by different mechanisms.</title>
        <authorList>
            <person name="Ali S."/>
            <person name="Shao J."/>
            <person name="Larry D.J."/>
            <person name="Kronmiller B."/>
            <person name="Shen D."/>
            <person name="Strem M.D."/>
            <person name="Melnick R.L."/>
            <person name="Guiltinan M.J."/>
            <person name="Tyler B.M."/>
            <person name="Meinhardt L.W."/>
            <person name="Bailey B.A."/>
        </authorList>
    </citation>
    <scope>NUCLEOTIDE SEQUENCE [LARGE SCALE GENOMIC DNA]</scope>
    <source>
        <strain evidence="2">zdho120</strain>
    </source>
</reference>
<evidence type="ECO:0000313" key="1">
    <source>
        <dbReference type="EMBL" id="OWZ01471.1"/>
    </source>
</evidence>
<sequence>MVGSSGKSLLGLDIGINKELFMGNDIVVNINDTAMLTDFGLSFRESGSCSVKKMEDSLGAMA</sequence>
<evidence type="ECO:0000313" key="2">
    <source>
        <dbReference type="Proteomes" id="UP000198211"/>
    </source>
</evidence>
<proteinExistence type="predicted"/>